<accession>A0ABR8C7D7</accession>
<dbReference type="EMBL" id="JACJQY010000008">
    <property type="protein sequence ID" value="MBD2316684.1"/>
    <property type="molecule type" value="Genomic_DNA"/>
</dbReference>
<name>A0ABR8C7D7_9CYAN</name>
<dbReference type="Proteomes" id="UP000618445">
    <property type="component" value="Unassembled WGS sequence"/>
</dbReference>
<keyword evidence="2" id="KW-1185">Reference proteome</keyword>
<evidence type="ECO:0000313" key="2">
    <source>
        <dbReference type="Proteomes" id="UP000618445"/>
    </source>
</evidence>
<protein>
    <submittedName>
        <fullName evidence="1">Uncharacterized protein</fullName>
    </submittedName>
</protein>
<proteinExistence type="predicted"/>
<dbReference type="RefSeq" id="WP_190577570.1">
    <property type="nucleotide sequence ID" value="NZ_CAWPQU010000078.1"/>
</dbReference>
<organism evidence="1 2">
    <name type="scientific">Phormidium tenue FACHB-1050</name>
    <dbReference type="NCBI Taxonomy" id="2692857"/>
    <lineage>
        <taxon>Bacteria</taxon>
        <taxon>Bacillati</taxon>
        <taxon>Cyanobacteriota</taxon>
        <taxon>Cyanophyceae</taxon>
        <taxon>Oscillatoriophycideae</taxon>
        <taxon>Oscillatoriales</taxon>
        <taxon>Oscillatoriaceae</taxon>
        <taxon>Phormidium</taxon>
    </lineage>
</organism>
<gene>
    <name evidence="1" type="ORF">H6G05_07470</name>
</gene>
<sequence length="102" mass="11689">MTPIEKDAFLAFLEIYYEERFGKIDSEENKERVEKLELFDKTKDASILGDPIFSMISHKGLKHHLMLSRIIKVFQPVANPTHKVKPEIKAATLENGGMAIYP</sequence>
<evidence type="ECO:0000313" key="1">
    <source>
        <dbReference type="EMBL" id="MBD2316684.1"/>
    </source>
</evidence>
<reference evidence="1 2" key="1">
    <citation type="journal article" date="2020" name="ISME J.">
        <title>Comparative genomics reveals insights into cyanobacterial evolution and habitat adaptation.</title>
        <authorList>
            <person name="Chen M.Y."/>
            <person name="Teng W.K."/>
            <person name="Zhao L."/>
            <person name="Hu C.X."/>
            <person name="Zhou Y.K."/>
            <person name="Han B.P."/>
            <person name="Song L.R."/>
            <person name="Shu W.S."/>
        </authorList>
    </citation>
    <scope>NUCLEOTIDE SEQUENCE [LARGE SCALE GENOMIC DNA]</scope>
    <source>
        <strain evidence="1 2">FACHB-1050</strain>
    </source>
</reference>
<comment type="caution">
    <text evidence="1">The sequence shown here is derived from an EMBL/GenBank/DDBJ whole genome shotgun (WGS) entry which is preliminary data.</text>
</comment>